<evidence type="ECO:0000259" key="9">
    <source>
        <dbReference type="PROSITE" id="PS50089"/>
    </source>
</evidence>
<evidence type="ECO:0000313" key="13">
    <source>
        <dbReference type="Proteomes" id="UP001344447"/>
    </source>
</evidence>
<feature type="domain" description="RING-type" evidence="9">
    <location>
        <begin position="27"/>
        <end position="67"/>
    </location>
</feature>
<dbReference type="InterPro" id="IPR002083">
    <property type="entry name" value="MATH/TRAF_dom"/>
</dbReference>
<dbReference type="EMBL" id="JAVFKY010000003">
    <property type="protein sequence ID" value="KAK5579872.1"/>
    <property type="molecule type" value="Genomic_DNA"/>
</dbReference>
<name>A0AAN7TVR4_9MYCE</name>
<dbReference type="GO" id="GO:0008270">
    <property type="term" value="F:zinc ion binding"/>
    <property type="evidence" value="ECO:0007669"/>
    <property type="project" value="UniProtKB-KW"/>
</dbReference>
<dbReference type="InterPro" id="IPR013083">
    <property type="entry name" value="Znf_RING/FYVE/PHD"/>
</dbReference>
<gene>
    <name evidence="12" type="ORF">RB653_009560</name>
</gene>
<evidence type="ECO:0000256" key="2">
    <source>
        <dbReference type="ARBA" id="ARBA00004496"/>
    </source>
</evidence>
<evidence type="ECO:0000256" key="3">
    <source>
        <dbReference type="ARBA" id="ARBA00022490"/>
    </source>
</evidence>
<evidence type="ECO:0000256" key="8">
    <source>
        <dbReference type="PROSITE-ProRule" id="PRU00207"/>
    </source>
</evidence>
<dbReference type="GO" id="GO:0005737">
    <property type="term" value="C:cytoplasm"/>
    <property type="evidence" value="ECO:0007669"/>
    <property type="project" value="UniProtKB-SubCell"/>
</dbReference>
<dbReference type="PROSITE" id="PS50144">
    <property type="entry name" value="MATH"/>
    <property type="match status" value="1"/>
</dbReference>
<evidence type="ECO:0008006" key="14">
    <source>
        <dbReference type="Google" id="ProtNLM"/>
    </source>
</evidence>
<sequence length="451" mass="52128">MPIDIQFTINDILLNQESLQKKNKYICPICFEFIHNKSIFQCRAGHFACKECWEGFLKSRSECMVCRCEVNSLGDLSRCLVIEQGFAKKECCCIYSHTDEILKVDNGVVERKLVKDENNGCKEIIMVDELDIHILKCNYKFVSCLYNGCGLVLRLNSLESHQNQCGFKLVTCIYCNRDDIKKFQLDIHHNECPKVSINCLQGCSTKIEREYMIDHIDNDCCNTVLPCKYNIFGCNTQMKRSELNSHLDNENHQVFMGMQIDKLTTQVDQSKKTYEELLKKINELCLFVNKISGECLKLKYLPKEMYFFSHGYRNTWTISNYSNAIKTIHNAEALTSAQFSILSHAFQIKLYPKCYEHIGKISLYLCFNDVDIQNSLKFDYSITLVNVLNKSKSIIIKEDKKEVLEDSNECGFGGVLRSNLVNKENGWLSDDDKLSIEVYIKLIKIEPALLE</sequence>
<evidence type="ECO:0000256" key="7">
    <source>
        <dbReference type="ARBA" id="ARBA00022833"/>
    </source>
</evidence>
<dbReference type="Gene3D" id="2.60.210.10">
    <property type="entry name" value="Apoptosis, Tumor Necrosis Factor Receptor Associated Protein 2, Chain A"/>
    <property type="match status" value="1"/>
</dbReference>
<dbReference type="PANTHER" id="PTHR10131">
    <property type="entry name" value="TNF RECEPTOR ASSOCIATED FACTOR"/>
    <property type="match status" value="1"/>
</dbReference>
<reference evidence="12 13" key="1">
    <citation type="submission" date="2023-11" db="EMBL/GenBank/DDBJ databases">
        <title>Dfirmibasis_genome.</title>
        <authorList>
            <person name="Edelbroek B."/>
            <person name="Kjellin J."/>
            <person name="Jerlstrom-Hultqvist J."/>
            <person name="Soderbom F."/>
        </authorList>
    </citation>
    <scope>NUCLEOTIDE SEQUENCE [LARGE SCALE GENOMIC DNA]</scope>
    <source>
        <strain evidence="12 13">TNS-C-14</strain>
    </source>
</reference>
<dbReference type="Pfam" id="PF02176">
    <property type="entry name" value="zf-TRAF"/>
    <property type="match status" value="1"/>
</dbReference>
<dbReference type="Gene3D" id="3.30.40.10">
    <property type="entry name" value="Zinc/RING finger domain, C3HC4 (zinc finger)"/>
    <property type="match status" value="3"/>
</dbReference>
<proteinExistence type="predicted"/>
<accession>A0AAN7TVR4</accession>
<comment type="function">
    <text evidence="1">Probable adapter protein and signal transducer that links members of the tumor necrosis factor receptor family to different signaling pathways by association with the receptor cytoplasmic domain and kinases.</text>
</comment>
<feature type="zinc finger region" description="TRAF-type" evidence="8">
    <location>
        <begin position="188"/>
        <end position="243"/>
    </location>
</feature>
<protein>
    <recommendedName>
        <fullName evidence="14">TNF receptor-associated factor family protein</fullName>
    </recommendedName>
</protein>
<feature type="domain" description="MATH" evidence="10">
    <location>
        <begin position="311"/>
        <end position="440"/>
    </location>
</feature>
<keyword evidence="13" id="KW-1185">Reference proteome</keyword>
<dbReference type="InterPro" id="IPR001293">
    <property type="entry name" value="Znf_TRAF"/>
</dbReference>
<dbReference type="PROSITE" id="PS50089">
    <property type="entry name" value="ZF_RING_2"/>
    <property type="match status" value="1"/>
</dbReference>
<comment type="subcellular location">
    <subcellularLocation>
        <location evidence="2">Cytoplasm</location>
    </subcellularLocation>
</comment>
<evidence type="ECO:0000313" key="12">
    <source>
        <dbReference type="EMBL" id="KAK5579872.1"/>
    </source>
</evidence>
<feature type="domain" description="TRAF-type" evidence="11">
    <location>
        <begin position="188"/>
        <end position="243"/>
    </location>
</feature>
<dbReference type="AlphaFoldDB" id="A0AAN7TVR4"/>
<keyword evidence="4 8" id="KW-0479">Metal-binding</keyword>
<evidence type="ECO:0000259" key="11">
    <source>
        <dbReference type="PROSITE" id="PS50145"/>
    </source>
</evidence>
<keyword evidence="7 8" id="KW-0862">Zinc</keyword>
<keyword evidence="6 8" id="KW-0863">Zinc-finger</keyword>
<dbReference type="SUPFAM" id="SSF49599">
    <property type="entry name" value="TRAF domain-like"/>
    <property type="match status" value="2"/>
</dbReference>
<dbReference type="Pfam" id="PF22486">
    <property type="entry name" value="MATH_2"/>
    <property type="match status" value="1"/>
</dbReference>
<evidence type="ECO:0000259" key="10">
    <source>
        <dbReference type="PROSITE" id="PS50144"/>
    </source>
</evidence>
<dbReference type="PROSITE" id="PS50145">
    <property type="entry name" value="ZF_TRAF"/>
    <property type="match status" value="1"/>
</dbReference>
<keyword evidence="3" id="KW-0963">Cytoplasm</keyword>
<dbReference type="InterPro" id="IPR001841">
    <property type="entry name" value="Znf_RING"/>
</dbReference>
<keyword evidence="5" id="KW-0677">Repeat</keyword>
<dbReference type="InterPro" id="IPR008974">
    <property type="entry name" value="TRAF-like"/>
</dbReference>
<evidence type="ECO:0000256" key="6">
    <source>
        <dbReference type="ARBA" id="ARBA00022771"/>
    </source>
</evidence>
<organism evidence="12 13">
    <name type="scientific">Dictyostelium firmibasis</name>
    <dbReference type="NCBI Taxonomy" id="79012"/>
    <lineage>
        <taxon>Eukaryota</taxon>
        <taxon>Amoebozoa</taxon>
        <taxon>Evosea</taxon>
        <taxon>Eumycetozoa</taxon>
        <taxon>Dictyostelia</taxon>
        <taxon>Dictyosteliales</taxon>
        <taxon>Dictyosteliaceae</taxon>
        <taxon>Dictyostelium</taxon>
    </lineage>
</organism>
<evidence type="ECO:0000256" key="5">
    <source>
        <dbReference type="ARBA" id="ARBA00022737"/>
    </source>
</evidence>
<dbReference type="CDD" id="cd00121">
    <property type="entry name" value="MATH"/>
    <property type="match status" value="1"/>
</dbReference>
<dbReference type="PANTHER" id="PTHR10131:SF65">
    <property type="entry name" value="RING FINGER PROTEIN DG17-RELATED"/>
    <property type="match status" value="1"/>
</dbReference>
<evidence type="ECO:0000256" key="4">
    <source>
        <dbReference type="ARBA" id="ARBA00022723"/>
    </source>
</evidence>
<dbReference type="Proteomes" id="UP001344447">
    <property type="component" value="Unassembled WGS sequence"/>
</dbReference>
<evidence type="ECO:0000256" key="1">
    <source>
        <dbReference type="ARBA" id="ARBA00003051"/>
    </source>
</evidence>
<dbReference type="SUPFAM" id="SSF57850">
    <property type="entry name" value="RING/U-box"/>
    <property type="match status" value="1"/>
</dbReference>
<comment type="caution">
    <text evidence="12">The sequence shown here is derived from an EMBL/GenBank/DDBJ whole genome shotgun (WGS) entry which is preliminary data.</text>
</comment>